<reference evidence="1" key="2">
    <citation type="submission" date="2015-06" db="UniProtKB">
        <authorList>
            <consortium name="EnsemblPlants"/>
        </authorList>
    </citation>
    <scope>IDENTIFICATION</scope>
    <source>
        <strain evidence="1">DM1-3 516 R44</strain>
    </source>
</reference>
<keyword evidence="2" id="KW-1185">Reference proteome</keyword>
<evidence type="ECO:0000313" key="1">
    <source>
        <dbReference type="EnsemblPlants" id="PGSC0003DMT400064051"/>
    </source>
</evidence>
<dbReference type="Proteomes" id="UP000011115">
    <property type="component" value="Unassembled WGS sequence"/>
</dbReference>
<dbReference type="Gramene" id="PGSC0003DMT400064052">
    <property type="protein sequence ID" value="PGSC0003DMT400064052"/>
    <property type="gene ID" value="PGSC0003DMG403024894"/>
</dbReference>
<organism evidence="1 2">
    <name type="scientific">Solanum tuberosum</name>
    <name type="common">Potato</name>
    <dbReference type="NCBI Taxonomy" id="4113"/>
    <lineage>
        <taxon>Eukaryota</taxon>
        <taxon>Viridiplantae</taxon>
        <taxon>Streptophyta</taxon>
        <taxon>Embryophyta</taxon>
        <taxon>Tracheophyta</taxon>
        <taxon>Spermatophyta</taxon>
        <taxon>Magnoliopsida</taxon>
        <taxon>eudicotyledons</taxon>
        <taxon>Gunneridae</taxon>
        <taxon>Pentapetalae</taxon>
        <taxon>asterids</taxon>
        <taxon>lamiids</taxon>
        <taxon>Solanales</taxon>
        <taxon>Solanaceae</taxon>
        <taxon>Solanoideae</taxon>
        <taxon>Solaneae</taxon>
        <taxon>Solanum</taxon>
    </lineage>
</organism>
<dbReference type="EnsemblPlants" id="PGSC0003DMT400064053">
    <property type="protein sequence ID" value="PGSC0003DMT400064053"/>
    <property type="gene ID" value="PGSC0003DMG403024894"/>
</dbReference>
<accession>M1CBN4</accession>
<reference evidence="2" key="1">
    <citation type="journal article" date="2011" name="Nature">
        <title>Genome sequence and analysis of the tuber crop potato.</title>
        <authorList>
            <consortium name="The Potato Genome Sequencing Consortium"/>
        </authorList>
    </citation>
    <scope>NUCLEOTIDE SEQUENCE [LARGE SCALE GENOMIC DNA]</scope>
    <source>
        <strain evidence="2">cv. DM1-3 516 R44</strain>
    </source>
</reference>
<sequence length="87" mass="9678">MSATVDSHLFSHYFGHCPVITAQGRTHPVSTYFLKEIYESINYRLAYDSPDSLSYGTSTREKNAPIGNHRGEKNLVLSALGDESLLT</sequence>
<dbReference type="EnsemblPlants" id="PGSC0003DMT400064052">
    <property type="protein sequence ID" value="PGSC0003DMT400064052"/>
    <property type="gene ID" value="PGSC0003DMG403024894"/>
</dbReference>
<dbReference type="Gramene" id="PGSC0003DMT400064053">
    <property type="protein sequence ID" value="PGSC0003DMT400064053"/>
    <property type="gene ID" value="PGSC0003DMG403024894"/>
</dbReference>
<dbReference type="ExpressionAtlas" id="M1CBN4">
    <property type="expression patterns" value="baseline"/>
</dbReference>
<dbReference type="EnsemblPlants" id="PGSC0003DMT400064051">
    <property type="protein sequence ID" value="PGSC0003DMT400064051"/>
    <property type="gene ID" value="PGSC0003DMG403024894"/>
</dbReference>
<evidence type="ECO:0000313" key="2">
    <source>
        <dbReference type="Proteomes" id="UP000011115"/>
    </source>
</evidence>
<dbReference type="Gramene" id="PGSC0003DMT400064051">
    <property type="protein sequence ID" value="PGSC0003DMT400064051"/>
    <property type="gene ID" value="PGSC0003DMG403024894"/>
</dbReference>
<dbReference type="AlphaFoldDB" id="M1CBN4"/>
<proteinExistence type="predicted"/>
<name>M1CBN4_SOLTU</name>
<protein>
    <submittedName>
        <fullName evidence="1">ATP-dependent RNA helicase</fullName>
    </submittedName>
</protein>